<dbReference type="Proteomes" id="UP000007332">
    <property type="component" value="Chromosome"/>
</dbReference>
<evidence type="ECO:0000313" key="12">
    <source>
        <dbReference type="Proteomes" id="UP000007332"/>
    </source>
</evidence>
<feature type="region of interest" description="Disordered" evidence="8">
    <location>
        <begin position="238"/>
        <end position="262"/>
    </location>
</feature>
<evidence type="ECO:0000256" key="5">
    <source>
        <dbReference type="ARBA" id="ARBA00023065"/>
    </source>
</evidence>
<dbReference type="GO" id="GO:0001508">
    <property type="term" value="P:action potential"/>
    <property type="evidence" value="ECO:0007669"/>
    <property type="project" value="TreeGrafter"/>
</dbReference>
<evidence type="ECO:0000313" key="11">
    <source>
        <dbReference type="EMBL" id="AFR99624.1"/>
    </source>
</evidence>
<keyword evidence="3 9" id="KW-0812">Transmembrane</keyword>
<dbReference type="InterPro" id="IPR028325">
    <property type="entry name" value="VG_K_chnl"/>
</dbReference>
<dbReference type="Gene3D" id="1.10.287.70">
    <property type="match status" value="1"/>
</dbReference>
<keyword evidence="7" id="KW-0407">Ion channel</keyword>
<dbReference type="PATRIC" id="fig|1071400.3.peg.519"/>
<protein>
    <submittedName>
        <fullName evidence="11">Potassium transport protein</fullName>
    </submittedName>
</protein>
<dbReference type="PANTHER" id="PTHR11537">
    <property type="entry name" value="VOLTAGE-GATED POTASSIUM CHANNEL"/>
    <property type="match status" value="1"/>
</dbReference>
<dbReference type="GO" id="GO:0008076">
    <property type="term" value="C:voltage-gated potassium channel complex"/>
    <property type="evidence" value="ECO:0007669"/>
    <property type="project" value="InterPro"/>
</dbReference>
<feature type="transmembrane region" description="Helical" evidence="9">
    <location>
        <begin position="72"/>
        <end position="94"/>
    </location>
</feature>
<dbReference type="HOGENOM" id="CLU_011722_6_2_9"/>
<dbReference type="SUPFAM" id="SSF81324">
    <property type="entry name" value="Voltage-gated potassium channels"/>
    <property type="match status" value="1"/>
</dbReference>
<dbReference type="OrthoDB" id="9785285at2"/>
<dbReference type="Pfam" id="PF07885">
    <property type="entry name" value="Ion_trans_2"/>
    <property type="match status" value="1"/>
</dbReference>
<comment type="subcellular location">
    <subcellularLocation>
        <location evidence="1">Membrane</location>
        <topology evidence="1">Multi-pass membrane protein</topology>
    </subcellularLocation>
</comment>
<dbReference type="GO" id="GO:0005249">
    <property type="term" value="F:voltage-gated potassium channel activity"/>
    <property type="evidence" value="ECO:0007669"/>
    <property type="project" value="InterPro"/>
</dbReference>
<dbReference type="RefSeq" id="WP_014939482.1">
    <property type="nucleotide sequence ID" value="NC_018610.1"/>
</dbReference>
<dbReference type="Gene3D" id="1.20.120.350">
    <property type="entry name" value="Voltage-gated potassium channels. Chain C"/>
    <property type="match status" value="1"/>
</dbReference>
<evidence type="ECO:0000256" key="9">
    <source>
        <dbReference type="SAM" id="Phobius"/>
    </source>
</evidence>
<dbReference type="STRING" id="1071400.LBUCD034_0527"/>
<dbReference type="KEGG" id="lbn:LBUCD034_0527"/>
<keyword evidence="5" id="KW-0406">Ion transport</keyword>
<evidence type="ECO:0000256" key="8">
    <source>
        <dbReference type="SAM" id="MobiDB-lite"/>
    </source>
</evidence>
<dbReference type="PANTHER" id="PTHR11537:SF254">
    <property type="entry name" value="POTASSIUM VOLTAGE-GATED CHANNEL PROTEIN SHAB"/>
    <property type="match status" value="1"/>
</dbReference>
<organism evidence="11 12">
    <name type="scientific">Lentilactobacillus buchneri subsp. silagei CD034</name>
    <dbReference type="NCBI Taxonomy" id="1071400"/>
    <lineage>
        <taxon>Bacteria</taxon>
        <taxon>Bacillati</taxon>
        <taxon>Bacillota</taxon>
        <taxon>Bacilli</taxon>
        <taxon>Lactobacillales</taxon>
        <taxon>Lactobacillaceae</taxon>
        <taxon>Lentilactobacillus</taxon>
        <taxon>Lentilactobacillus buchneri subsp. silagei</taxon>
    </lineage>
</organism>
<evidence type="ECO:0000256" key="1">
    <source>
        <dbReference type="ARBA" id="ARBA00004141"/>
    </source>
</evidence>
<dbReference type="eggNOG" id="COG1226">
    <property type="taxonomic scope" value="Bacteria"/>
</dbReference>
<evidence type="ECO:0000256" key="4">
    <source>
        <dbReference type="ARBA" id="ARBA00022989"/>
    </source>
</evidence>
<accession>J9W3M9</accession>
<dbReference type="InterPro" id="IPR027359">
    <property type="entry name" value="Volt_channel_dom_sf"/>
</dbReference>
<reference evidence="11 12" key="1">
    <citation type="journal article" date="2012" name="J. Biotechnol.">
        <title>Insights into the completely annotated genome of Lactobacillus buchneri CD034, a strain isolated from stable grass silage.</title>
        <authorList>
            <person name="Heinl S."/>
            <person name="Wibberg D."/>
            <person name="Eikmeyer F."/>
            <person name="Szczepanowski R."/>
            <person name="Blom J."/>
            <person name="Linke B."/>
            <person name="Goesmann A."/>
            <person name="Grabherr R."/>
            <person name="Schwab H."/>
            <person name="Puhler A."/>
            <person name="Schluter A."/>
        </authorList>
    </citation>
    <scope>NUCLEOTIDE SEQUENCE [LARGE SCALE GENOMIC DNA]</scope>
    <source>
        <strain evidence="11 12">CD034</strain>
    </source>
</reference>
<keyword evidence="6 9" id="KW-0472">Membrane</keyword>
<dbReference type="EMBL" id="CP003043">
    <property type="protein sequence ID" value="AFR99624.1"/>
    <property type="molecule type" value="Genomic_DNA"/>
</dbReference>
<proteinExistence type="predicted"/>
<evidence type="ECO:0000256" key="3">
    <source>
        <dbReference type="ARBA" id="ARBA00022692"/>
    </source>
</evidence>
<evidence type="ECO:0000259" key="10">
    <source>
        <dbReference type="Pfam" id="PF07885"/>
    </source>
</evidence>
<name>J9W3M9_LENBU</name>
<evidence type="ECO:0000256" key="2">
    <source>
        <dbReference type="ARBA" id="ARBA00022448"/>
    </source>
</evidence>
<sequence>MKQATKNMPILLYNILVVSLALVSFVLAVLALVTKITLNEGPYRVIFGLIWLFFLIDYLIRFKRAKSKKDFLISNLFDLIALIPSHPIFIFFRIARIYSIVRYYNLLWRFGLSGKLTNALHKFLYDTGFIYLLSISLVILIFSSLIFASFEHDSLQNSLWWAISTATTVGYGDITPKTDGGKIISAVLMLGGIGFIGLLTSTITDFFTSQDKHNDETDALKDLTKQVTRLSRQVNQLQKELKKEAGPKKLPTAKNHQKNRRS</sequence>
<dbReference type="InterPro" id="IPR013099">
    <property type="entry name" value="K_chnl_dom"/>
</dbReference>
<keyword evidence="2" id="KW-0813">Transport</keyword>
<feature type="transmembrane region" description="Helical" evidence="9">
    <location>
        <begin position="129"/>
        <end position="150"/>
    </location>
</feature>
<evidence type="ECO:0000256" key="7">
    <source>
        <dbReference type="ARBA" id="ARBA00023303"/>
    </source>
</evidence>
<dbReference type="AlphaFoldDB" id="J9W3M9"/>
<feature type="domain" description="Potassium channel" evidence="10">
    <location>
        <begin position="136"/>
        <end position="208"/>
    </location>
</feature>
<keyword evidence="12" id="KW-1185">Reference proteome</keyword>
<keyword evidence="4 9" id="KW-1133">Transmembrane helix</keyword>
<dbReference type="PRINTS" id="PR00169">
    <property type="entry name" value="KCHANNEL"/>
</dbReference>
<feature type="transmembrane region" description="Helical" evidence="9">
    <location>
        <begin position="183"/>
        <end position="203"/>
    </location>
</feature>
<gene>
    <name evidence="11" type="ORF">LBUCD034_0527</name>
</gene>
<feature type="transmembrane region" description="Helical" evidence="9">
    <location>
        <begin position="42"/>
        <end position="60"/>
    </location>
</feature>
<feature type="transmembrane region" description="Helical" evidence="9">
    <location>
        <begin position="12"/>
        <end position="36"/>
    </location>
</feature>
<evidence type="ECO:0000256" key="6">
    <source>
        <dbReference type="ARBA" id="ARBA00023136"/>
    </source>
</evidence>